<dbReference type="EC" id="2.3.1.189" evidence="4"/>
<dbReference type="EMBL" id="QZEZ01000001">
    <property type="protein sequence ID" value="RJK97716.1"/>
    <property type="molecule type" value="Genomic_DNA"/>
</dbReference>
<dbReference type="InterPro" id="IPR017813">
    <property type="entry name" value="Mycothiol_AcTrfase"/>
</dbReference>
<dbReference type="PROSITE" id="PS51186">
    <property type="entry name" value="GNAT"/>
    <property type="match status" value="2"/>
</dbReference>
<protein>
    <recommendedName>
        <fullName evidence="4">Mycothiol acetyltransferase</fullName>
        <shortName evidence="4">MSH acetyltransferase</shortName>
        <ecNumber evidence="4">2.3.1.189</ecNumber>
    </recommendedName>
    <alternativeName>
        <fullName evidence="4">Mycothiol synthase</fullName>
    </alternativeName>
</protein>
<dbReference type="GO" id="GO:0010125">
    <property type="term" value="P:mycothiol biosynthetic process"/>
    <property type="evidence" value="ECO:0007669"/>
    <property type="project" value="UniProtKB-UniRule"/>
</dbReference>
<evidence type="ECO:0000256" key="4">
    <source>
        <dbReference type="HAMAP-Rule" id="MF_01698"/>
    </source>
</evidence>
<feature type="binding site" evidence="4">
    <location>
        <begin position="233"/>
        <end position="235"/>
    </location>
    <ligand>
        <name>acetyl-CoA</name>
        <dbReference type="ChEBI" id="CHEBI:57288"/>
        <label>2</label>
    </ligand>
</feature>
<comment type="caution">
    <text evidence="6">The sequence shown here is derived from an EMBL/GenBank/DDBJ whole genome shotgun (WGS) entry which is preliminary data.</text>
</comment>
<dbReference type="HAMAP" id="MF_01698">
    <property type="entry name" value="MshD"/>
    <property type="match status" value="1"/>
</dbReference>
<feature type="binding site" evidence="4">
    <location>
        <begin position="78"/>
        <end position="80"/>
    </location>
    <ligand>
        <name>acetyl-CoA</name>
        <dbReference type="ChEBI" id="CHEBI:57288"/>
        <label>1</label>
    </ligand>
</feature>
<evidence type="ECO:0000313" key="7">
    <source>
        <dbReference type="Proteomes" id="UP000265614"/>
    </source>
</evidence>
<feature type="binding site" evidence="4">
    <location>
        <begin position="272"/>
        <end position="277"/>
    </location>
    <ligand>
        <name>acetyl-CoA</name>
        <dbReference type="ChEBI" id="CHEBI:57288"/>
        <label>2</label>
    </ligand>
</feature>
<organism evidence="6 7">
    <name type="scientific">Vallicoccus soli</name>
    <dbReference type="NCBI Taxonomy" id="2339232"/>
    <lineage>
        <taxon>Bacteria</taxon>
        <taxon>Bacillati</taxon>
        <taxon>Actinomycetota</taxon>
        <taxon>Actinomycetes</taxon>
        <taxon>Motilibacterales</taxon>
        <taxon>Vallicoccaceae</taxon>
        <taxon>Vallicoccus</taxon>
    </lineage>
</organism>
<feature type="binding site" evidence="4">
    <location>
        <begin position="240"/>
        <end position="246"/>
    </location>
    <ligand>
        <name>acetyl-CoA</name>
        <dbReference type="ChEBI" id="CHEBI:57288"/>
        <label>2</label>
    </ligand>
</feature>
<feature type="binding site" evidence="4">
    <location>
        <position position="218"/>
    </location>
    <ligand>
        <name>1D-myo-inositol 2-(L-cysteinylamino)-2-deoxy-alpha-D-glucopyranoside</name>
        <dbReference type="ChEBI" id="CHEBI:58887"/>
    </ligand>
</feature>
<keyword evidence="1 4" id="KW-0808">Transferase</keyword>
<dbReference type="GO" id="GO:0035447">
    <property type="term" value="F:mycothiol synthase activity"/>
    <property type="evidence" value="ECO:0007669"/>
    <property type="project" value="UniProtKB-UniRule"/>
</dbReference>
<evidence type="ECO:0000256" key="1">
    <source>
        <dbReference type="ARBA" id="ARBA00022679"/>
    </source>
</evidence>
<dbReference type="PIRSF" id="PIRSF021524">
    <property type="entry name" value="MSH_acetyltransferase"/>
    <property type="match status" value="1"/>
</dbReference>
<feature type="binding site" evidence="4">
    <location>
        <position position="179"/>
    </location>
    <ligand>
        <name>1D-myo-inositol 2-(L-cysteinylamino)-2-deoxy-alpha-D-glucopyranoside</name>
        <dbReference type="ChEBI" id="CHEBI:58887"/>
    </ligand>
</feature>
<dbReference type="Proteomes" id="UP000265614">
    <property type="component" value="Unassembled WGS sequence"/>
</dbReference>
<evidence type="ECO:0000256" key="3">
    <source>
        <dbReference type="ARBA" id="ARBA00023315"/>
    </source>
</evidence>
<dbReference type="SUPFAM" id="SSF55729">
    <property type="entry name" value="Acyl-CoA N-acyltransferases (Nat)"/>
    <property type="match status" value="1"/>
</dbReference>
<dbReference type="Pfam" id="PF00583">
    <property type="entry name" value="Acetyltransf_1"/>
    <property type="match status" value="2"/>
</dbReference>
<feature type="domain" description="N-acetyltransferase" evidence="5">
    <location>
        <begin position="152"/>
        <end position="303"/>
    </location>
</feature>
<comment type="subunit">
    <text evidence="4">Monomer.</text>
</comment>
<comment type="caution">
    <text evidence="4">Lacks conserved residue(s) required for the propagation of feature annotation.</text>
</comment>
<dbReference type="Gene3D" id="3.40.630.30">
    <property type="match status" value="1"/>
</dbReference>
<feature type="domain" description="N-acetyltransferase" evidence="5">
    <location>
        <begin position="10"/>
        <end position="140"/>
    </location>
</feature>
<evidence type="ECO:0000259" key="5">
    <source>
        <dbReference type="PROSITE" id="PS51186"/>
    </source>
</evidence>
<dbReference type="OrthoDB" id="3208058at2"/>
<evidence type="ECO:0000256" key="2">
    <source>
        <dbReference type="ARBA" id="ARBA00022737"/>
    </source>
</evidence>
<comment type="function">
    <text evidence="4">Catalyzes the transfer of acetyl from acetyl-CoA to desacetylmycothiol (Cys-GlcN-Ins) to form mycothiol.</text>
</comment>
<dbReference type="InterPro" id="IPR000182">
    <property type="entry name" value="GNAT_dom"/>
</dbReference>
<keyword evidence="3 4" id="KW-0012">Acyltransferase</keyword>
<dbReference type="PANTHER" id="PTHR43617:SF31">
    <property type="entry name" value="MYCOTHIOL ACETYLTRANSFERASE"/>
    <property type="match status" value="1"/>
</dbReference>
<comment type="similarity">
    <text evidence="4">Belongs to the acetyltransferase family. MshD subfamily.</text>
</comment>
<dbReference type="RefSeq" id="WP_119948642.1">
    <property type="nucleotide sequence ID" value="NZ_QZEZ01000001.1"/>
</dbReference>
<feature type="binding site" evidence="4">
    <location>
        <position position="267"/>
    </location>
    <ligand>
        <name>1D-myo-inositol 2-(L-cysteinylamino)-2-deoxy-alpha-D-glucopyranoside</name>
        <dbReference type="ChEBI" id="CHEBI:58887"/>
    </ligand>
</feature>
<dbReference type="PANTHER" id="PTHR43617">
    <property type="entry name" value="L-AMINO ACID N-ACETYLTRANSFERASE"/>
    <property type="match status" value="1"/>
</dbReference>
<keyword evidence="7" id="KW-1185">Reference proteome</keyword>
<reference evidence="6 7" key="1">
    <citation type="submission" date="2018-09" db="EMBL/GenBank/DDBJ databases">
        <title>YIM 75000 draft genome.</title>
        <authorList>
            <person name="Tang S."/>
            <person name="Feng Y."/>
        </authorList>
    </citation>
    <scope>NUCLEOTIDE SEQUENCE [LARGE SCALE GENOMIC DNA]</scope>
    <source>
        <strain evidence="6 7">YIM 75000</strain>
    </source>
</reference>
<dbReference type="CDD" id="cd04301">
    <property type="entry name" value="NAT_SF"/>
    <property type="match status" value="1"/>
</dbReference>
<sequence>MVEERLARVEVLPRLEPAELQRVAWLVEQATDEDGVRPLGEQTTLQLRHGGGTTVLLWAGDELAGAAHLDPGTGTGEAVVAPALRRRGYGRALVAALLEEAAGAPVRLWAHGDHAGAAALAARLGLARVRELWRMRRPLDGALARPAPPPGVVLRTFVPGQDDEAWVALNARAFAHHPEQGRMTVEDLRLRREEPWFDPDGFFLAEREGRLVAFHWTKVHGSGPEALGEVYVVGVDPSAQGLGLGSLVTLVGLRHLQARGLPAVMLYVDGDNEAALRTYRGLGFVRWDVDVAYGRAVHLAVGE</sequence>
<keyword evidence="2 4" id="KW-0677">Repeat</keyword>
<proteinExistence type="inferred from homology"/>
<dbReference type="AlphaFoldDB" id="A0A3A3Z9F8"/>
<name>A0A3A3Z9F8_9ACTN</name>
<dbReference type="NCBIfam" id="TIGR03448">
    <property type="entry name" value="mycothiol_MshD"/>
    <property type="match status" value="1"/>
</dbReference>
<dbReference type="GO" id="GO:0008999">
    <property type="term" value="F:protein-N-terminal-alanine acetyltransferase activity"/>
    <property type="evidence" value="ECO:0007669"/>
    <property type="project" value="TreeGrafter"/>
</dbReference>
<feature type="binding site" evidence="4">
    <location>
        <position position="229"/>
    </location>
    <ligand>
        <name>1D-myo-inositol 2-(L-cysteinylamino)-2-deoxy-alpha-D-glucopyranoside</name>
        <dbReference type="ChEBI" id="CHEBI:58887"/>
    </ligand>
</feature>
<accession>A0A3A3Z9F8</accession>
<gene>
    <name evidence="4 6" type="primary">mshD</name>
    <name evidence="6" type="ORF">D5H78_01540</name>
</gene>
<dbReference type="InterPro" id="IPR016181">
    <property type="entry name" value="Acyl_CoA_acyltransferase"/>
</dbReference>
<dbReference type="InterPro" id="IPR050276">
    <property type="entry name" value="MshD_Acetyltransferase"/>
</dbReference>
<feature type="binding site" evidence="4">
    <location>
        <position position="41"/>
    </location>
    <ligand>
        <name>1D-myo-inositol 2-(L-cysteinylamino)-2-deoxy-alpha-D-glucopyranoside</name>
        <dbReference type="ChEBI" id="CHEBI:58887"/>
    </ligand>
</feature>
<comment type="catalytic activity">
    <reaction evidence="4">
        <text>1D-myo-inositol 2-(L-cysteinylamino)-2-deoxy-alpha-D-glucopyranoside + acetyl-CoA = mycothiol + CoA + H(+)</text>
        <dbReference type="Rhea" id="RHEA:26172"/>
        <dbReference type="ChEBI" id="CHEBI:15378"/>
        <dbReference type="ChEBI" id="CHEBI:16768"/>
        <dbReference type="ChEBI" id="CHEBI:57287"/>
        <dbReference type="ChEBI" id="CHEBI:57288"/>
        <dbReference type="ChEBI" id="CHEBI:58887"/>
        <dbReference type="EC" id="2.3.1.189"/>
    </reaction>
</comment>
<evidence type="ECO:0000313" key="6">
    <source>
        <dbReference type="EMBL" id="RJK97716.1"/>
    </source>
</evidence>